<dbReference type="EMBL" id="MHIL01000017">
    <property type="protein sequence ID" value="OGY51639.1"/>
    <property type="molecule type" value="Genomic_DNA"/>
</dbReference>
<organism evidence="13 14">
    <name type="scientific">Candidatus Buchananbacteria bacterium RIFCSPHIGHO2_02_FULL_56_16</name>
    <dbReference type="NCBI Taxonomy" id="1797542"/>
    <lineage>
        <taxon>Bacteria</taxon>
        <taxon>Candidatus Buchananiibacteriota</taxon>
    </lineage>
</organism>
<dbReference type="PANTHER" id="PTHR30478:SF0">
    <property type="entry name" value="BETA SLIDING CLAMP"/>
    <property type="match status" value="1"/>
</dbReference>
<dbReference type="InterPro" id="IPR046938">
    <property type="entry name" value="DNA_clamp_sf"/>
</dbReference>
<dbReference type="CDD" id="cd00140">
    <property type="entry name" value="beta_clamp"/>
    <property type="match status" value="1"/>
</dbReference>
<gene>
    <name evidence="13" type="ORF">A3J59_04970</name>
</gene>
<keyword evidence="5 9" id="KW-0548">Nucleotidyltransferase</keyword>
<name>A0A1G1YH55_9BACT</name>
<evidence type="ECO:0000256" key="3">
    <source>
        <dbReference type="ARBA" id="ARBA00022490"/>
    </source>
</evidence>
<dbReference type="PIRSF" id="PIRSF000804">
    <property type="entry name" value="DNA_pol_III_b"/>
    <property type="match status" value="1"/>
</dbReference>
<dbReference type="Gene3D" id="3.70.10.10">
    <property type="match status" value="1"/>
</dbReference>
<evidence type="ECO:0000313" key="14">
    <source>
        <dbReference type="Proteomes" id="UP000177310"/>
    </source>
</evidence>
<keyword evidence="8" id="KW-0238">DNA-binding</keyword>
<evidence type="ECO:0000313" key="13">
    <source>
        <dbReference type="EMBL" id="OGY51639.1"/>
    </source>
</evidence>
<sequence length="384" mass="42551">MKISCTQENLNHGLFIVSHLTTKSASLPILNNVLVQVKDKTITFLTTNLEMAISCVIRGKVEEDGDFTVQSRLLADYVSLLPKEQVDLTAPNEVQEGRDQVLAVRCKNHSTKIKGQPATDFPLIPQIKRENPYAVEPEEFRRAISQVIFAVATSETRPEINGVFFHFQNGRLTMAATDSYRLAERGLALQGKPADSEQKVIVPVQTLQELLRILGSFKDPATMADLSTIKIFIVENQILFTFGGVELVSRLVDGQYPDYRQIIPQRSNTKAILDAAEFVKAAKTTSLFARSGIYDVSVEFLPKQKEVVISSTNTQLGESIARLGGEMSGDDGKVVLNYRYLLDGLQNSNADQVEVDLVDASNPCVIKPVGKDANYLYIIMPIKQ</sequence>
<dbReference type="InterPro" id="IPR022637">
    <property type="entry name" value="DNA_polIII_beta_cen"/>
</dbReference>
<comment type="similarity">
    <text evidence="2 9">Belongs to the beta sliding clamp family.</text>
</comment>
<comment type="subcellular location">
    <subcellularLocation>
        <location evidence="1 9">Cytoplasm</location>
    </subcellularLocation>
</comment>
<comment type="subunit">
    <text evidence="9">Forms a ring-shaped head-to-tail homodimer around DNA.</text>
</comment>
<dbReference type="SMART" id="SM00480">
    <property type="entry name" value="POL3Bc"/>
    <property type="match status" value="1"/>
</dbReference>
<dbReference type="AlphaFoldDB" id="A0A1G1YH55"/>
<dbReference type="Proteomes" id="UP000177310">
    <property type="component" value="Unassembled WGS sequence"/>
</dbReference>
<keyword evidence="3 9" id="KW-0963">Cytoplasm</keyword>
<dbReference type="InterPro" id="IPR001001">
    <property type="entry name" value="DNA_polIII_beta"/>
</dbReference>
<dbReference type="GO" id="GO:0003887">
    <property type="term" value="F:DNA-directed DNA polymerase activity"/>
    <property type="evidence" value="ECO:0007669"/>
    <property type="project" value="UniProtKB-UniRule"/>
</dbReference>
<dbReference type="STRING" id="1797542.A3J59_04970"/>
<feature type="domain" description="DNA polymerase III beta sliding clamp N-terminal" evidence="10">
    <location>
        <begin position="1"/>
        <end position="125"/>
    </location>
</feature>
<dbReference type="GO" id="GO:0009360">
    <property type="term" value="C:DNA polymerase III complex"/>
    <property type="evidence" value="ECO:0007669"/>
    <property type="project" value="InterPro"/>
</dbReference>
<feature type="domain" description="DNA polymerase III beta sliding clamp C-terminal" evidence="12">
    <location>
        <begin position="260"/>
        <end position="382"/>
    </location>
</feature>
<evidence type="ECO:0000256" key="7">
    <source>
        <dbReference type="ARBA" id="ARBA00022932"/>
    </source>
</evidence>
<reference evidence="13 14" key="1">
    <citation type="journal article" date="2016" name="Nat. Commun.">
        <title>Thousands of microbial genomes shed light on interconnected biogeochemical processes in an aquifer system.</title>
        <authorList>
            <person name="Anantharaman K."/>
            <person name="Brown C.T."/>
            <person name="Hug L.A."/>
            <person name="Sharon I."/>
            <person name="Castelle C.J."/>
            <person name="Probst A.J."/>
            <person name="Thomas B.C."/>
            <person name="Singh A."/>
            <person name="Wilkins M.J."/>
            <person name="Karaoz U."/>
            <person name="Brodie E.L."/>
            <person name="Williams K.H."/>
            <person name="Hubbard S.S."/>
            <person name="Banfield J.F."/>
        </authorList>
    </citation>
    <scope>NUCLEOTIDE SEQUENCE [LARGE SCALE GENOMIC DNA]</scope>
</reference>
<dbReference type="GO" id="GO:0005737">
    <property type="term" value="C:cytoplasm"/>
    <property type="evidence" value="ECO:0007669"/>
    <property type="project" value="UniProtKB-SubCell"/>
</dbReference>
<evidence type="ECO:0000259" key="10">
    <source>
        <dbReference type="Pfam" id="PF00712"/>
    </source>
</evidence>
<dbReference type="GO" id="GO:0003677">
    <property type="term" value="F:DNA binding"/>
    <property type="evidence" value="ECO:0007669"/>
    <property type="project" value="UniProtKB-UniRule"/>
</dbReference>
<dbReference type="Pfam" id="PF02767">
    <property type="entry name" value="DNA_pol3_beta_2"/>
    <property type="match status" value="1"/>
</dbReference>
<evidence type="ECO:0000256" key="8">
    <source>
        <dbReference type="ARBA" id="ARBA00023125"/>
    </source>
</evidence>
<protein>
    <recommendedName>
        <fullName evidence="9">Beta sliding clamp</fullName>
    </recommendedName>
</protein>
<dbReference type="NCBIfam" id="TIGR00663">
    <property type="entry name" value="dnan"/>
    <property type="match status" value="1"/>
</dbReference>
<dbReference type="Pfam" id="PF02768">
    <property type="entry name" value="DNA_pol3_beta_3"/>
    <property type="match status" value="1"/>
</dbReference>
<comment type="function">
    <text evidence="9">Confers DNA tethering and processivity to DNA polymerases and other proteins. Acts as a clamp, forming a ring around DNA (a reaction catalyzed by the clamp-loading complex) which diffuses in an ATP-independent manner freely and bidirectionally along dsDNA. Initially characterized for its ability to contact the catalytic subunit of DNA polymerase III (Pol III), a complex, multichain enzyme responsible for most of the replicative synthesis in bacteria; Pol III exhibits 3'-5' exonuclease proofreading activity. The beta chain is required for initiation of replication as well as for processivity of DNA replication.</text>
</comment>
<evidence type="ECO:0000259" key="11">
    <source>
        <dbReference type="Pfam" id="PF02767"/>
    </source>
</evidence>
<dbReference type="Gene3D" id="3.10.150.10">
    <property type="entry name" value="DNA Polymerase III, subunit A, domain 2"/>
    <property type="match status" value="1"/>
</dbReference>
<dbReference type="Pfam" id="PF00712">
    <property type="entry name" value="DNA_pol3_beta"/>
    <property type="match status" value="1"/>
</dbReference>
<dbReference type="SUPFAM" id="SSF55979">
    <property type="entry name" value="DNA clamp"/>
    <property type="match status" value="3"/>
</dbReference>
<dbReference type="InterPro" id="IPR022635">
    <property type="entry name" value="DNA_polIII_beta_C"/>
</dbReference>
<evidence type="ECO:0000256" key="9">
    <source>
        <dbReference type="PIRNR" id="PIRNR000804"/>
    </source>
</evidence>
<evidence type="ECO:0000256" key="5">
    <source>
        <dbReference type="ARBA" id="ARBA00022695"/>
    </source>
</evidence>
<evidence type="ECO:0000259" key="12">
    <source>
        <dbReference type="Pfam" id="PF02768"/>
    </source>
</evidence>
<keyword evidence="7 9" id="KW-0239">DNA-directed DNA polymerase</keyword>
<evidence type="ECO:0000256" key="4">
    <source>
        <dbReference type="ARBA" id="ARBA00022679"/>
    </source>
</evidence>
<accession>A0A1G1YH55</accession>
<dbReference type="GO" id="GO:0008408">
    <property type="term" value="F:3'-5' exonuclease activity"/>
    <property type="evidence" value="ECO:0007669"/>
    <property type="project" value="InterPro"/>
</dbReference>
<feature type="domain" description="DNA polymerase III beta sliding clamp central" evidence="11">
    <location>
        <begin position="135"/>
        <end position="258"/>
    </location>
</feature>
<dbReference type="GO" id="GO:0006271">
    <property type="term" value="P:DNA strand elongation involved in DNA replication"/>
    <property type="evidence" value="ECO:0007669"/>
    <property type="project" value="TreeGrafter"/>
</dbReference>
<keyword evidence="6 9" id="KW-0235">DNA replication</keyword>
<keyword evidence="4 9" id="KW-0808">Transferase</keyword>
<proteinExistence type="inferred from homology"/>
<dbReference type="InterPro" id="IPR022634">
    <property type="entry name" value="DNA_polIII_beta_N"/>
</dbReference>
<evidence type="ECO:0000256" key="2">
    <source>
        <dbReference type="ARBA" id="ARBA00010752"/>
    </source>
</evidence>
<comment type="caution">
    <text evidence="13">The sequence shown here is derived from an EMBL/GenBank/DDBJ whole genome shotgun (WGS) entry which is preliminary data.</text>
</comment>
<dbReference type="PANTHER" id="PTHR30478">
    <property type="entry name" value="DNA POLYMERASE III SUBUNIT BETA"/>
    <property type="match status" value="1"/>
</dbReference>
<evidence type="ECO:0000256" key="1">
    <source>
        <dbReference type="ARBA" id="ARBA00004496"/>
    </source>
</evidence>
<evidence type="ECO:0000256" key="6">
    <source>
        <dbReference type="ARBA" id="ARBA00022705"/>
    </source>
</evidence>